<keyword evidence="3" id="KW-1185">Reference proteome</keyword>
<proteinExistence type="predicted"/>
<dbReference type="AlphaFoldDB" id="A0A8H5T1H4"/>
<feature type="compositionally biased region" description="Acidic residues" evidence="1">
    <location>
        <begin position="19"/>
        <end position="35"/>
    </location>
</feature>
<feature type="region of interest" description="Disordered" evidence="1">
    <location>
        <begin position="505"/>
        <end position="526"/>
    </location>
</feature>
<feature type="compositionally biased region" description="Basic and acidic residues" evidence="1">
    <location>
        <begin position="36"/>
        <end position="54"/>
    </location>
</feature>
<comment type="caution">
    <text evidence="2">The sequence shown here is derived from an EMBL/GenBank/DDBJ whole genome shotgun (WGS) entry which is preliminary data.</text>
</comment>
<feature type="compositionally biased region" description="Basic and acidic residues" evidence="1">
    <location>
        <begin position="505"/>
        <end position="518"/>
    </location>
</feature>
<evidence type="ECO:0000256" key="1">
    <source>
        <dbReference type="SAM" id="MobiDB-lite"/>
    </source>
</evidence>
<protein>
    <submittedName>
        <fullName evidence="2">Uncharacterized protein</fullName>
    </submittedName>
</protein>
<reference evidence="2 3" key="1">
    <citation type="submission" date="2020-05" db="EMBL/GenBank/DDBJ databases">
        <title>Identification and distribution of gene clusters putatively required for synthesis of sphingolipid metabolism inhibitors in phylogenetically diverse species of the filamentous fungus Fusarium.</title>
        <authorList>
            <person name="Kim H.-S."/>
            <person name="Busman M."/>
            <person name="Brown D.W."/>
            <person name="Divon H."/>
            <person name="Uhlig S."/>
            <person name="Proctor R.H."/>
        </authorList>
    </citation>
    <scope>NUCLEOTIDE SEQUENCE [LARGE SCALE GENOMIC DNA]</scope>
    <source>
        <strain evidence="2 3">NRRL 20693</strain>
    </source>
</reference>
<feature type="region of interest" description="Disordered" evidence="1">
    <location>
        <begin position="1"/>
        <end position="54"/>
    </location>
</feature>
<dbReference type="OrthoDB" id="5383784at2759"/>
<dbReference type="Proteomes" id="UP000567885">
    <property type="component" value="Unassembled WGS sequence"/>
</dbReference>
<feature type="region of interest" description="Disordered" evidence="1">
    <location>
        <begin position="297"/>
        <end position="358"/>
    </location>
</feature>
<name>A0A8H5T1H4_FUSHE</name>
<evidence type="ECO:0000313" key="3">
    <source>
        <dbReference type="Proteomes" id="UP000567885"/>
    </source>
</evidence>
<sequence>MGMQGPLTAQALGRSPYDDVVEWDDDHDDQEDNDDSAQKFDHRGRPINPETKKINRDIIRSHNEVMLVIGVAEQENPTSNPEAESDKRHATYEDDVGVNLALSALRCVDAVGAFGLHGFRQRILIYKRYSHVPFWDLYAQSRNNFSIARDLLPGAPVHLLSNYADRQVAFLWDGRPDRVFARRLAHEVWSYIRVHIELYVALQRLGLASSTNWLPGLSFFVPFTEDSPIPAPPPLNDLSFKSAMQWFGGLCVSSAPFLVWVMTQRFIRDWRPQILAKIFRRLPNTGSIPEMTTSWIPADRSRERPEHRRNRGVVDDVSPIRPIDGQMPSDTGPVEAVRRPSTFSARGDDYASEEEDNEGVSATLISFDVEATAESSEAPPGLWSAELRPSVDARGALVPATAYCDTMLTELPPLIASHVFADAIVRLAIAPWEAVALRLVAHTFRQHLGLPAPDICGINLLSQLNLTFAINFFGTQVLHLALCGEVWAAFTAAATFLHSTPDEWREIEKEEQERRQDWSDDDLDPN</sequence>
<dbReference type="EMBL" id="JAAGWQ010000141">
    <property type="protein sequence ID" value="KAF5663895.1"/>
    <property type="molecule type" value="Genomic_DNA"/>
</dbReference>
<evidence type="ECO:0000313" key="2">
    <source>
        <dbReference type="EMBL" id="KAF5663895.1"/>
    </source>
</evidence>
<organism evidence="2 3">
    <name type="scientific">Fusarium heterosporum</name>
    <dbReference type="NCBI Taxonomy" id="42747"/>
    <lineage>
        <taxon>Eukaryota</taxon>
        <taxon>Fungi</taxon>
        <taxon>Dikarya</taxon>
        <taxon>Ascomycota</taxon>
        <taxon>Pezizomycotina</taxon>
        <taxon>Sordariomycetes</taxon>
        <taxon>Hypocreomycetidae</taxon>
        <taxon>Hypocreales</taxon>
        <taxon>Nectriaceae</taxon>
        <taxon>Fusarium</taxon>
        <taxon>Fusarium heterosporum species complex</taxon>
    </lineage>
</organism>
<gene>
    <name evidence="2" type="ORF">FHETE_7303</name>
</gene>
<accession>A0A8H5T1H4</accession>